<evidence type="ECO:0000256" key="2">
    <source>
        <dbReference type="SAM" id="MobiDB-lite"/>
    </source>
</evidence>
<feature type="compositionally biased region" description="Polar residues" evidence="2">
    <location>
        <begin position="123"/>
        <end position="140"/>
    </location>
</feature>
<organism evidence="3 4">
    <name type="scientific">Muntiacus muntjak</name>
    <name type="common">Barking deer</name>
    <name type="synonym">Indian muntjac</name>
    <dbReference type="NCBI Taxonomy" id="9888"/>
    <lineage>
        <taxon>Eukaryota</taxon>
        <taxon>Metazoa</taxon>
        <taxon>Chordata</taxon>
        <taxon>Craniata</taxon>
        <taxon>Vertebrata</taxon>
        <taxon>Euteleostomi</taxon>
        <taxon>Mammalia</taxon>
        <taxon>Eutheria</taxon>
        <taxon>Laurasiatheria</taxon>
        <taxon>Artiodactyla</taxon>
        <taxon>Ruminantia</taxon>
        <taxon>Pecora</taxon>
        <taxon>Cervidae</taxon>
        <taxon>Muntiacinae</taxon>
        <taxon>Muntiacus</taxon>
    </lineage>
</organism>
<dbReference type="GO" id="GO:0006979">
    <property type="term" value="P:response to oxidative stress"/>
    <property type="evidence" value="ECO:0007669"/>
    <property type="project" value="InterPro"/>
</dbReference>
<dbReference type="PANTHER" id="PTHR11475:SF63">
    <property type="entry name" value="EOSINOPHIL PEROXIDASE"/>
    <property type="match status" value="1"/>
</dbReference>
<reference evidence="3 4" key="1">
    <citation type="submission" date="2019-06" db="EMBL/GenBank/DDBJ databases">
        <title>Discovery of a novel chromosome fission-fusion reversal in muntjac.</title>
        <authorList>
            <person name="Mudd A.B."/>
            <person name="Bredeson J.V."/>
            <person name="Baum R."/>
            <person name="Hockemeyer D."/>
            <person name="Rokhsar D.S."/>
        </authorList>
    </citation>
    <scope>NUCLEOTIDE SEQUENCE [LARGE SCALE GENOMIC DNA]</scope>
    <source>
        <strain evidence="3">UTSW_UCB_Mm</strain>
        <tissue evidence="3">Fibroblast cell line</tissue>
    </source>
</reference>
<dbReference type="PROSITE" id="PS50292">
    <property type="entry name" value="PEROXIDASE_3"/>
    <property type="match status" value="1"/>
</dbReference>
<dbReference type="GO" id="GO:0042742">
    <property type="term" value="P:defense response to bacterium"/>
    <property type="evidence" value="ECO:0007669"/>
    <property type="project" value="TreeGrafter"/>
</dbReference>
<feature type="compositionally biased region" description="Basic residues" evidence="2">
    <location>
        <begin position="110"/>
        <end position="121"/>
    </location>
</feature>
<keyword evidence="1" id="KW-0479">Metal-binding</keyword>
<dbReference type="Proteomes" id="UP000326458">
    <property type="component" value="Unassembled WGS sequence"/>
</dbReference>
<dbReference type="EMBL" id="VCEA01000001">
    <property type="protein sequence ID" value="KAB0355955.1"/>
    <property type="molecule type" value="Genomic_DNA"/>
</dbReference>
<dbReference type="InterPro" id="IPR037120">
    <property type="entry name" value="Haem_peroxidase_sf_animal"/>
</dbReference>
<dbReference type="GO" id="GO:0004601">
    <property type="term" value="F:peroxidase activity"/>
    <property type="evidence" value="ECO:0007669"/>
    <property type="project" value="InterPro"/>
</dbReference>
<dbReference type="GO" id="GO:0005615">
    <property type="term" value="C:extracellular space"/>
    <property type="evidence" value="ECO:0007669"/>
    <property type="project" value="TreeGrafter"/>
</dbReference>
<name>A0A5N3W5K7_MUNMU</name>
<feature type="binding site" description="axial binding residue" evidence="1">
    <location>
        <position position="353"/>
    </location>
    <ligand>
        <name>heme b</name>
        <dbReference type="ChEBI" id="CHEBI:60344"/>
    </ligand>
    <ligandPart>
        <name>Fe</name>
        <dbReference type="ChEBI" id="CHEBI:18248"/>
    </ligandPart>
</feature>
<sequence length="534" mass="58810">AQLLASRPCTRDSHGTHLTLGASNCHLEKVEILSGGERDHLHSGPASPMGLLSFFKQPVAATRIVVHMALELPVHSPGKGEKCGNQYHTITGRCNNQSGLFPFLSSWNPGKRRGGRERRRGCVNSSRRNLSPPDESSTSLHVRELVSTPSSPAEEVSFLSLSLSFPVLTPLPPRTPPNDPHVTYQPDCISLFHLAQKQNQVGIQINGLTSFVDACMLYGSEVALAMDLCNQTNFLGLLSLSTHFQDNGQTLLPFVNLQDDSAVSPTARHASLASWLVRLGDGHETPKLAVMHTRLATELKCLNRWWNGDKLCQQARKIMGAMVQIGILPYRDFLPLVLGENRARKTMGPSWGHTTLQPFMFCLDSQYQASAPNSRVPLSSAFFASWQIVQDGWSNLCYSYFLTPSGIDPFLQGLMATTPTKLNPQDSRFVMSSRTGCFGYNAWRCFCELSRPQNLAKLSWVLKNDCLARKFLYLHGTPDNTNQGVFTERQHVALSHISLSQTVCDNPGITPDPRDIFRASSTLGALCPAPTSPA</sequence>
<dbReference type="PANTHER" id="PTHR11475">
    <property type="entry name" value="OXIDASE/PEROXIDASE"/>
    <property type="match status" value="1"/>
</dbReference>
<dbReference type="InterPro" id="IPR010255">
    <property type="entry name" value="Haem_peroxidase_sf"/>
</dbReference>
<accession>A0A5N3W5K7</accession>
<evidence type="ECO:0000313" key="4">
    <source>
        <dbReference type="Proteomes" id="UP000326458"/>
    </source>
</evidence>
<dbReference type="GO" id="GO:0020037">
    <property type="term" value="F:heme binding"/>
    <property type="evidence" value="ECO:0007669"/>
    <property type="project" value="InterPro"/>
</dbReference>
<feature type="non-terminal residue" evidence="3">
    <location>
        <position position="1"/>
    </location>
</feature>
<dbReference type="SUPFAM" id="SSF48113">
    <property type="entry name" value="Heme-dependent peroxidases"/>
    <property type="match status" value="1"/>
</dbReference>
<dbReference type="Pfam" id="PF03098">
    <property type="entry name" value="An_peroxidase"/>
    <property type="match status" value="1"/>
</dbReference>
<feature type="region of interest" description="Disordered" evidence="2">
    <location>
        <begin position="105"/>
        <end position="146"/>
    </location>
</feature>
<keyword evidence="4" id="KW-1185">Reference proteome</keyword>
<comment type="caution">
    <text evidence="3">The sequence shown here is derived from an EMBL/GenBank/DDBJ whole genome shotgun (WGS) entry which is preliminary data.</text>
</comment>
<dbReference type="GO" id="GO:0006082">
    <property type="term" value="P:organic acid metabolic process"/>
    <property type="evidence" value="ECO:0007669"/>
    <property type="project" value="UniProtKB-ARBA"/>
</dbReference>
<evidence type="ECO:0000256" key="1">
    <source>
        <dbReference type="PIRSR" id="PIRSR619791-2"/>
    </source>
</evidence>
<dbReference type="GO" id="GO:0046872">
    <property type="term" value="F:metal ion binding"/>
    <property type="evidence" value="ECO:0007669"/>
    <property type="project" value="UniProtKB-KW"/>
</dbReference>
<evidence type="ECO:0000313" key="3">
    <source>
        <dbReference type="EMBL" id="KAB0355955.1"/>
    </source>
</evidence>
<protein>
    <submittedName>
        <fullName evidence="3">Uncharacterized protein</fullName>
    </submittedName>
</protein>
<proteinExistence type="predicted"/>
<gene>
    <name evidence="3" type="ORF">FD754_000111</name>
</gene>
<keyword evidence="1" id="KW-0408">Iron</keyword>
<dbReference type="Gene3D" id="1.10.640.10">
    <property type="entry name" value="Haem peroxidase domain superfamily, animal type"/>
    <property type="match status" value="1"/>
</dbReference>
<dbReference type="AlphaFoldDB" id="A0A5N3W5K7"/>
<keyword evidence="1" id="KW-0349">Heme</keyword>
<dbReference type="InterPro" id="IPR019791">
    <property type="entry name" value="Haem_peroxidase_animal"/>
</dbReference>